<dbReference type="InterPro" id="IPR032675">
    <property type="entry name" value="LRR_dom_sf"/>
</dbReference>
<sequence>MDGPLLLPEILFYLTPYLTHQDIVVCLRVCRQWNQSFTPLIFRTITTKDDWSTATDFPPLPSLIKNASWVRSLSLITTSGLAPFLEQCTRLNTLVIHGDIFSKQKDTIWDELTSLVRRNPLIERIFLGQSSPSTAFLQAVSEACPRLCRYESSQGKYEDQEQVEALMKVLRRMKCVSTRYESFTNTPVDITEAFPHMQELTIKDAKGLSIQSQVDLVCQCPNLEHLKWTVCRDMFFPIQQFCDRIPAACPSLRKLQMDGCGIPYPSDLSRILNSLNQLELVMFCGTAIFTRTYRSMERHFQTMRSLDLAHCFSVKSWMVQGILEGCPLLEMLKVPYLLMSDVEVGRPWVALRLKQLRVHFRTTMLWGVKYHNEHHATFKALGRLADLEILDMSSFDPKSPEGLHFQLDFGLADMGMMRKLTFVNMNNTEQSIGNEELGWIKEHWPRLTKMEGIFHRDWDLHEMVTRELRELGVEVPNQVQPEGPRSPWAFDPRQDRDETDNESIDGDEEDYDYYSSDNDGMEDIDIGPILAPSEVVPALDNDDEDDIEGGGMVDQ</sequence>
<evidence type="ECO:0000313" key="3">
    <source>
        <dbReference type="Proteomes" id="UP000823405"/>
    </source>
</evidence>
<feature type="compositionally biased region" description="Acidic residues" evidence="1">
    <location>
        <begin position="497"/>
        <end position="512"/>
    </location>
</feature>
<dbReference type="OrthoDB" id="2383667at2759"/>
<dbReference type="EMBL" id="JAAAIN010000852">
    <property type="protein sequence ID" value="KAG0310333.1"/>
    <property type="molecule type" value="Genomic_DNA"/>
</dbReference>
<dbReference type="SUPFAM" id="SSF81383">
    <property type="entry name" value="F-box domain"/>
    <property type="match status" value="1"/>
</dbReference>
<dbReference type="AlphaFoldDB" id="A0A9P6R3D5"/>
<dbReference type="InterPro" id="IPR036047">
    <property type="entry name" value="F-box-like_dom_sf"/>
</dbReference>
<gene>
    <name evidence="2" type="ORF">BGZ97_012641</name>
</gene>
<name>A0A9P6R3D5_9FUNG</name>
<feature type="region of interest" description="Disordered" evidence="1">
    <location>
        <begin position="474"/>
        <end position="555"/>
    </location>
</feature>
<dbReference type="Proteomes" id="UP000823405">
    <property type="component" value="Unassembled WGS sequence"/>
</dbReference>
<dbReference type="PANTHER" id="PTHR38926">
    <property type="entry name" value="F-BOX DOMAIN CONTAINING PROTEIN, EXPRESSED"/>
    <property type="match status" value="1"/>
</dbReference>
<dbReference type="SUPFAM" id="SSF52047">
    <property type="entry name" value="RNI-like"/>
    <property type="match status" value="1"/>
</dbReference>
<evidence type="ECO:0000313" key="2">
    <source>
        <dbReference type="EMBL" id="KAG0310333.1"/>
    </source>
</evidence>
<protein>
    <recommendedName>
        <fullName evidence="4">F-box domain-containing protein</fullName>
    </recommendedName>
</protein>
<accession>A0A9P6R3D5</accession>
<evidence type="ECO:0008006" key="4">
    <source>
        <dbReference type="Google" id="ProtNLM"/>
    </source>
</evidence>
<evidence type="ECO:0000256" key="1">
    <source>
        <dbReference type="SAM" id="MobiDB-lite"/>
    </source>
</evidence>
<dbReference type="PANTHER" id="PTHR38926:SF5">
    <property type="entry name" value="F-BOX AND LEUCINE-RICH REPEAT PROTEIN 6"/>
    <property type="match status" value="1"/>
</dbReference>
<reference evidence="2" key="1">
    <citation type="journal article" date="2020" name="Fungal Divers.">
        <title>Resolving the Mortierellaceae phylogeny through synthesis of multi-gene phylogenetics and phylogenomics.</title>
        <authorList>
            <person name="Vandepol N."/>
            <person name="Liber J."/>
            <person name="Desiro A."/>
            <person name="Na H."/>
            <person name="Kennedy M."/>
            <person name="Barry K."/>
            <person name="Grigoriev I.V."/>
            <person name="Miller A.N."/>
            <person name="O'Donnell K."/>
            <person name="Stajich J.E."/>
            <person name="Bonito G."/>
        </authorList>
    </citation>
    <scope>NUCLEOTIDE SEQUENCE</scope>
    <source>
        <strain evidence="2">NVP60</strain>
    </source>
</reference>
<comment type="caution">
    <text evidence="2">The sequence shown here is derived from an EMBL/GenBank/DDBJ whole genome shotgun (WGS) entry which is preliminary data.</text>
</comment>
<keyword evidence="3" id="KW-1185">Reference proteome</keyword>
<dbReference type="Gene3D" id="3.80.10.10">
    <property type="entry name" value="Ribonuclease Inhibitor"/>
    <property type="match status" value="1"/>
</dbReference>
<proteinExistence type="predicted"/>
<organism evidence="2 3">
    <name type="scientific">Linnemannia gamsii</name>
    <dbReference type="NCBI Taxonomy" id="64522"/>
    <lineage>
        <taxon>Eukaryota</taxon>
        <taxon>Fungi</taxon>
        <taxon>Fungi incertae sedis</taxon>
        <taxon>Mucoromycota</taxon>
        <taxon>Mortierellomycotina</taxon>
        <taxon>Mortierellomycetes</taxon>
        <taxon>Mortierellales</taxon>
        <taxon>Mortierellaceae</taxon>
        <taxon>Linnemannia</taxon>
    </lineage>
</organism>